<dbReference type="Pfam" id="PF01906">
    <property type="entry name" value="YbjQ_1"/>
    <property type="match status" value="1"/>
</dbReference>
<dbReference type="Gene3D" id="3.30.110.70">
    <property type="entry name" value="Hypothetical protein apc22750. Chain B"/>
    <property type="match status" value="1"/>
</dbReference>
<dbReference type="Proteomes" id="UP000251075">
    <property type="component" value="Unassembled WGS sequence"/>
</dbReference>
<comment type="caution">
    <text evidence="3">The sequence shown here is derived from an EMBL/GenBank/DDBJ whole genome shotgun (WGS) entry which is preliminary data.</text>
</comment>
<organism evidence="3 4">
    <name type="scientific">Paramagnetospirillum kuznetsovii</name>
    <dbReference type="NCBI Taxonomy" id="2053833"/>
    <lineage>
        <taxon>Bacteria</taxon>
        <taxon>Pseudomonadati</taxon>
        <taxon>Pseudomonadota</taxon>
        <taxon>Alphaproteobacteria</taxon>
        <taxon>Rhodospirillales</taxon>
        <taxon>Magnetospirillaceae</taxon>
        <taxon>Paramagnetospirillum</taxon>
    </lineage>
</organism>
<dbReference type="EMBL" id="PGTO01000001">
    <property type="protein sequence ID" value="RAU24004.1"/>
    <property type="molecule type" value="Genomic_DNA"/>
</dbReference>
<name>A0A364P3W0_9PROT</name>
<protein>
    <recommendedName>
        <fullName evidence="2">UPF0145 protein CU669_01325</fullName>
    </recommendedName>
</protein>
<dbReference type="AlphaFoldDB" id="A0A364P3W0"/>
<dbReference type="InterPro" id="IPR035439">
    <property type="entry name" value="UPF0145_dom_sf"/>
</dbReference>
<evidence type="ECO:0000256" key="1">
    <source>
        <dbReference type="ARBA" id="ARBA00010751"/>
    </source>
</evidence>
<evidence type="ECO:0000313" key="3">
    <source>
        <dbReference type="EMBL" id="RAU24004.1"/>
    </source>
</evidence>
<keyword evidence="4" id="KW-1185">Reference proteome</keyword>
<dbReference type="OrthoDB" id="9796448at2"/>
<sequence>MIITTTDAIDGRAIAAYLGIVSGDAVMGTNIFRDMMASVRDIVGGRSGSYEKLLAEAKDAALADLKARAAELGADAVVGIDLDYEVVGGDHKTMLIVSANGTAVKLG</sequence>
<reference evidence="3 4" key="1">
    <citation type="submission" date="2017-11" db="EMBL/GenBank/DDBJ databases">
        <title>Draft genome sequence of magnetotactic bacterium Magnetospirillum kuznetsovii LBB-42.</title>
        <authorList>
            <person name="Grouzdev D.S."/>
            <person name="Rysina M.S."/>
            <person name="Baslerov R.V."/>
            <person name="Koziaeva V."/>
        </authorList>
    </citation>
    <scope>NUCLEOTIDE SEQUENCE [LARGE SCALE GENOMIC DNA]</scope>
    <source>
        <strain evidence="3 4">LBB-42</strain>
    </source>
</reference>
<dbReference type="RefSeq" id="WP_112142237.1">
    <property type="nucleotide sequence ID" value="NZ_PGTO01000001.1"/>
</dbReference>
<gene>
    <name evidence="3" type="ORF">CU669_01325</name>
</gene>
<comment type="similarity">
    <text evidence="1 2">Belongs to the UPF0145 family.</text>
</comment>
<evidence type="ECO:0000313" key="4">
    <source>
        <dbReference type="Proteomes" id="UP000251075"/>
    </source>
</evidence>
<accession>A0A364P3W0</accession>
<dbReference type="PANTHER" id="PTHR34068">
    <property type="entry name" value="UPF0145 PROTEIN YBJQ"/>
    <property type="match status" value="1"/>
</dbReference>
<dbReference type="HAMAP" id="MF_00338">
    <property type="entry name" value="UPF0145"/>
    <property type="match status" value="1"/>
</dbReference>
<proteinExistence type="inferred from homology"/>
<evidence type="ECO:0000256" key="2">
    <source>
        <dbReference type="HAMAP-Rule" id="MF_00338"/>
    </source>
</evidence>
<dbReference type="InterPro" id="IPR002765">
    <property type="entry name" value="UPF0145_YbjQ-like"/>
</dbReference>
<dbReference type="SUPFAM" id="SSF117782">
    <property type="entry name" value="YbjQ-like"/>
    <property type="match status" value="1"/>
</dbReference>
<dbReference type="PANTHER" id="PTHR34068:SF1">
    <property type="entry name" value="UPF0145 PROTEIN YBJQ"/>
    <property type="match status" value="1"/>
</dbReference>